<dbReference type="Gene3D" id="1.20.1200.10">
    <property type="entry name" value="Cobalamin adenosyltransferase-like"/>
    <property type="match status" value="1"/>
</dbReference>
<dbReference type="PANTHER" id="PTHR12213:SF0">
    <property type="entry name" value="CORRINOID ADENOSYLTRANSFERASE MMAB"/>
    <property type="match status" value="1"/>
</dbReference>
<dbReference type="AlphaFoldDB" id="N0BM56"/>
<keyword evidence="1 5" id="KW-0808">Transferase</keyword>
<dbReference type="InterPro" id="IPR016030">
    <property type="entry name" value="CblAdoTrfase-like"/>
</dbReference>
<protein>
    <submittedName>
        <fullName evidence="5">ATP:cob(I)alamin adenosyltransferase</fullName>
    </submittedName>
</protein>
<reference evidence="5 6" key="1">
    <citation type="journal article" date="2013" name="Genome Announc.">
        <title>Complete Genome Sequence of the Thermophilic and Facultatively Chemolithoautotrophic Sulfate Reducer Archaeoglobus sulfaticallidus Strain PM70-1T.</title>
        <authorList>
            <person name="Stokke R."/>
            <person name="Hocking W.P."/>
            <person name="Steinsbu B.O."/>
            <person name="Steen I.H."/>
        </authorList>
    </citation>
    <scope>NUCLEOTIDE SEQUENCE [LARGE SCALE GENOMIC DNA]</scope>
    <source>
        <strain evidence="5">PM70-1</strain>
    </source>
</reference>
<keyword evidence="6" id="KW-1185">Reference proteome</keyword>
<dbReference type="HOGENOM" id="CLU_083486_0_2_2"/>
<dbReference type="InterPro" id="IPR029499">
    <property type="entry name" value="PduO-typ"/>
</dbReference>
<accession>N0BM56</accession>
<proteinExistence type="predicted"/>
<dbReference type="Proteomes" id="UP000013307">
    <property type="component" value="Chromosome"/>
</dbReference>
<dbReference type="GO" id="GO:0005524">
    <property type="term" value="F:ATP binding"/>
    <property type="evidence" value="ECO:0007669"/>
    <property type="project" value="UniProtKB-KW"/>
</dbReference>
<dbReference type="PANTHER" id="PTHR12213">
    <property type="entry name" value="CORRINOID ADENOSYLTRANSFERASE"/>
    <property type="match status" value="1"/>
</dbReference>
<dbReference type="EMBL" id="CP005290">
    <property type="protein sequence ID" value="AGK61686.1"/>
    <property type="molecule type" value="Genomic_DNA"/>
</dbReference>
<evidence type="ECO:0000259" key="4">
    <source>
        <dbReference type="Pfam" id="PF01923"/>
    </source>
</evidence>
<keyword evidence="3" id="KW-0067">ATP-binding</keyword>
<organism evidence="5 6">
    <name type="scientific">Archaeoglobus sulfaticallidus PM70-1</name>
    <dbReference type="NCBI Taxonomy" id="387631"/>
    <lineage>
        <taxon>Archaea</taxon>
        <taxon>Methanobacteriati</taxon>
        <taxon>Methanobacteriota</taxon>
        <taxon>Archaeoglobi</taxon>
        <taxon>Archaeoglobales</taxon>
        <taxon>Archaeoglobaceae</taxon>
        <taxon>Archaeoglobus</taxon>
    </lineage>
</organism>
<dbReference type="KEGG" id="ast:Asulf_01715"/>
<feature type="domain" description="Cobalamin adenosyltransferase-like" evidence="4">
    <location>
        <begin position="4"/>
        <end position="151"/>
    </location>
</feature>
<dbReference type="OrthoDB" id="4665at2157"/>
<evidence type="ECO:0000256" key="1">
    <source>
        <dbReference type="ARBA" id="ARBA00022679"/>
    </source>
</evidence>
<name>N0BM56_9EURY</name>
<dbReference type="InterPro" id="IPR036451">
    <property type="entry name" value="CblAdoTrfase-like_sf"/>
</dbReference>
<dbReference type="RefSeq" id="WP_015591284.1">
    <property type="nucleotide sequence ID" value="NC_021169.1"/>
</dbReference>
<evidence type="ECO:0000256" key="2">
    <source>
        <dbReference type="ARBA" id="ARBA00022741"/>
    </source>
</evidence>
<dbReference type="Pfam" id="PF01923">
    <property type="entry name" value="Cob_adeno_trans"/>
    <property type="match status" value="1"/>
</dbReference>
<dbReference type="GeneID" id="15393350"/>
<gene>
    <name evidence="5" type="ORF">Asulf_01715</name>
</gene>
<dbReference type="SUPFAM" id="SSF89028">
    <property type="entry name" value="Cobalamin adenosyltransferase-like"/>
    <property type="match status" value="1"/>
</dbReference>
<dbReference type="STRING" id="387631.Asulf_01715"/>
<dbReference type="eggNOG" id="arCOG00489">
    <property type="taxonomic scope" value="Archaea"/>
</dbReference>
<evidence type="ECO:0000256" key="3">
    <source>
        <dbReference type="ARBA" id="ARBA00022840"/>
    </source>
</evidence>
<evidence type="ECO:0000313" key="6">
    <source>
        <dbReference type="Proteomes" id="UP000013307"/>
    </source>
</evidence>
<evidence type="ECO:0000313" key="5">
    <source>
        <dbReference type="EMBL" id="AGK61686.1"/>
    </source>
</evidence>
<keyword evidence="2" id="KW-0547">Nucleotide-binding</keyword>
<sequence>MAKDVRKTHLLDRSLVDKDSELIKGLGTLDEANAFIGLAKVFARDELVKKYLEKIQMMIFKAGLELISDYRMSEKEYDELLNIIQEFESIVKKPRNFILLEKNESSAFLSVARTVVRRAEREIVGLEKAGKVSLLLVEWLNKLSYLIYLMNLRELDEKYDTVNFE</sequence>
<dbReference type="GO" id="GO:0008817">
    <property type="term" value="F:corrinoid adenosyltransferase activity"/>
    <property type="evidence" value="ECO:0007669"/>
    <property type="project" value="TreeGrafter"/>
</dbReference>